<keyword evidence="1" id="KW-0812">Transmembrane</keyword>
<accession>A0A285NDB8</accession>
<dbReference type="RefSeq" id="WP_097152093.1">
    <property type="nucleotide sequence ID" value="NZ_OBEL01000001.1"/>
</dbReference>
<dbReference type="EMBL" id="OBEL01000001">
    <property type="protein sequence ID" value="SNZ07288.1"/>
    <property type="molecule type" value="Genomic_DNA"/>
</dbReference>
<sequence>MPITNLVPPHRRQEKGIKGLFKNPLIRLLAINWLIGLFTTILICAGILLTNAAGMQELILNSENPIVPLALLFFGLLITICSVTMGVAVMSLPREDLGDDPDR</sequence>
<keyword evidence="1" id="KW-1133">Transmembrane helix</keyword>
<dbReference type="AlphaFoldDB" id="A0A285NDB8"/>
<evidence type="ECO:0000313" key="2">
    <source>
        <dbReference type="EMBL" id="SNZ07288.1"/>
    </source>
</evidence>
<reference evidence="2 3" key="1">
    <citation type="submission" date="2017-09" db="EMBL/GenBank/DDBJ databases">
        <authorList>
            <person name="Ehlers B."/>
            <person name="Leendertz F.H."/>
        </authorList>
    </citation>
    <scope>NUCLEOTIDE SEQUENCE [LARGE SCALE GENOMIC DNA]</scope>
    <source>
        <strain evidence="2 3">DSM 18289</strain>
    </source>
</reference>
<proteinExistence type="predicted"/>
<protein>
    <submittedName>
        <fullName evidence="2">Uncharacterized protein</fullName>
    </submittedName>
</protein>
<dbReference type="OrthoDB" id="7875760at2"/>
<feature type="transmembrane region" description="Helical" evidence="1">
    <location>
        <begin position="69"/>
        <end position="93"/>
    </location>
</feature>
<name>A0A285NDB8_9HYPH</name>
<keyword evidence="3" id="KW-1185">Reference proteome</keyword>
<organism evidence="2 3">
    <name type="scientific">Cohaesibacter gelatinilyticus</name>
    <dbReference type="NCBI Taxonomy" id="372072"/>
    <lineage>
        <taxon>Bacteria</taxon>
        <taxon>Pseudomonadati</taxon>
        <taxon>Pseudomonadota</taxon>
        <taxon>Alphaproteobacteria</taxon>
        <taxon>Hyphomicrobiales</taxon>
        <taxon>Cohaesibacteraceae</taxon>
    </lineage>
</organism>
<keyword evidence="1" id="KW-0472">Membrane</keyword>
<evidence type="ECO:0000256" key="1">
    <source>
        <dbReference type="SAM" id="Phobius"/>
    </source>
</evidence>
<feature type="transmembrane region" description="Helical" evidence="1">
    <location>
        <begin position="25"/>
        <end position="49"/>
    </location>
</feature>
<dbReference type="Proteomes" id="UP000219439">
    <property type="component" value="Unassembled WGS sequence"/>
</dbReference>
<gene>
    <name evidence="2" type="ORF">SAMN06265368_0806</name>
</gene>
<evidence type="ECO:0000313" key="3">
    <source>
        <dbReference type="Proteomes" id="UP000219439"/>
    </source>
</evidence>